<accession>A0AAD2CS52</accession>
<organism evidence="3 4">
    <name type="scientific">Cylindrotheca closterium</name>
    <dbReference type="NCBI Taxonomy" id="2856"/>
    <lineage>
        <taxon>Eukaryota</taxon>
        <taxon>Sar</taxon>
        <taxon>Stramenopiles</taxon>
        <taxon>Ochrophyta</taxon>
        <taxon>Bacillariophyta</taxon>
        <taxon>Bacillariophyceae</taxon>
        <taxon>Bacillariophycidae</taxon>
        <taxon>Bacillariales</taxon>
        <taxon>Bacillariaceae</taxon>
        <taxon>Cylindrotheca</taxon>
    </lineage>
</organism>
<name>A0AAD2CS52_9STRA</name>
<dbReference type="InterPro" id="IPR002130">
    <property type="entry name" value="Cyclophilin-type_PPIase_dom"/>
</dbReference>
<comment type="caution">
    <text evidence="3">The sequence shown here is derived from an EMBL/GenBank/DDBJ whole genome shotgun (WGS) entry which is preliminary data.</text>
</comment>
<feature type="compositionally biased region" description="Low complexity" evidence="1">
    <location>
        <begin position="11"/>
        <end position="20"/>
    </location>
</feature>
<dbReference type="Proteomes" id="UP001295423">
    <property type="component" value="Unassembled WGS sequence"/>
</dbReference>
<dbReference type="SUPFAM" id="SSF50891">
    <property type="entry name" value="Cyclophilin-like"/>
    <property type="match status" value="1"/>
</dbReference>
<evidence type="ECO:0000259" key="2">
    <source>
        <dbReference type="PROSITE" id="PS50072"/>
    </source>
</evidence>
<keyword evidence="4" id="KW-1185">Reference proteome</keyword>
<dbReference type="Gene3D" id="2.40.100.10">
    <property type="entry name" value="Cyclophilin-like"/>
    <property type="match status" value="1"/>
</dbReference>
<dbReference type="PROSITE" id="PS50072">
    <property type="entry name" value="CSA_PPIASE_2"/>
    <property type="match status" value="1"/>
</dbReference>
<sequence length="361" mass="41285">MVVVRKRDRSSLSSPLPLVSTGRNRSIATSSPFIYEQNMPPKPWMIRRSSHSSSSIPRYADYTKQMDDDDGNRSWKLLGCLVLCLAPWIPVSGHYNAMQQQKQLVDLAIEEHQQTADQLHLLADEITSAKKDLRETTARNDNSYKRLKDLHMALDLENEKYLATEQMEEVLLERVDRIERLIQKYDREDLESRYGKNQIRVEIELLMEDNSLASVVVELNSKKMPHASNHFVKMAEQSLWDGMPLIRGMEDRLVASPSALDEHHRSGLSKLENANLTHLGFQEYTKPILQKYSVAFAGGRPAGPVFVIRMSETKGEDEQHEATFATVVKGHQALEDIMHRTVDHGEIKMKHVRVVTSSSKR</sequence>
<evidence type="ECO:0000313" key="3">
    <source>
        <dbReference type="EMBL" id="CAJ1939243.1"/>
    </source>
</evidence>
<evidence type="ECO:0000313" key="4">
    <source>
        <dbReference type="Proteomes" id="UP001295423"/>
    </source>
</evidence>
<protein>
    <recommendedName>
        <fullName evidence="2">PPIase cyclophilin-type domain-containing protein</fullName>
    </recommendedName>
</protein>
<dbReference type="InterPro" id="IPR029000">
    <property type="entry name" value="Cyclophilin-like_dom_sf"/>
</dbReference>
<feature type="domain" description="PPIase cyclophilin-type" evidence="2">
    <location>
        <begin position="202"/>
        <end position="359"/>
    </location>
</feature>
<dbReference type="AlphaFoldDB" id="A0AAD2CS52"/>
<feature type="region of interest" description="Disordered" evidence="1">
    <location>
        <begin position="1"/>
        <end position="23"/>
    </location>
</feature>
<proteinExistence type="predicted"/>
<dbReference type="GO" id="GO:0003755">
    <property type="term" value="F:peptidyl-prolyl cis-trans isomerase activity"/>
    <property type="evidence" value="ECO:0007669"/>
    <property type="project" value="InterPro"/>
</dbReference>
<dbReference type="Pfam" id="PF00160">
    <property type="entry name" value="Pro_isomerase"/>
    <property type="match status" value="1"/>
</dbReference>
<evidence type="ECO:0000256" key="1">
    <source>
        <dbReference type="SAM" id="MobiDB-lite"/>
    </source>
</evidence>
<gene>
    <name evidence="3" type="ORF">CYCCA115_LOCUS6499</name>
</gene>
<reference evidence="3" key="1">
    <citation type="submission" date="2023-08" db="EMBL/GenBank/DDBJ databases">
        <authorList>
            <person name="Audoor S."/>
            <person name="Bilcke G."/>
        </authorList>
    </citation>
    <scope>NUCLEOTIDE SEQUENCE</scope>
</reference>
<dbReference type="EMBL" id="CAKOGP040000779">
    <property type="protein sequence ID" value="CAJ1939243.1"/>
    <property type="molecule type" value="Genomic_DNA"/>
</dbReference>